<dbReference type="PATRIC" id="fig|1619006.3.peg.285"/>
<sequence>MMKRTSINILKYILKRLAKLTVWRFQPEIIAITGSVGKTSAKEAIFAALKNSYRVRKASENFNNELGVPLTILGKWQKIERPLSWFWLKALVFSFLRLIFTPRAFYPDVLVLEYGASKPGDIKYLLEIAKPKIAVITAIGNTPVHVEFYEDVSGVAKEKSKLIEDLFSSGFVILNFDDKEVLAMKEKTRAKTITFGFSDGADLKISSFENRSENGKPLGVSFKLEYRGSFVPVVLRGVFGKPHAYAVAVGTLAGLIHGLNLVEAAEFISANYQPAKRRANLIFGIKNTYIIDDSYNASPLSMKAALEILGDLKAARKIAVLGDMLELGRYSVEAHMETGKEAAKSADILITVGPRGKFIAEGAKNNGMSEHKILSFDTAEELIPEIKKNIREKDLILVKASRAVGLDKAVDEIKK</sequence>
<dbReference type="AlphaFoldDB" id="A0A0G0WWE5"/>
<evidence type="ECO:0000313" key="6">
    <source>
        <dbReference type="EMBL" id="KKR88755.1"/>
    </source>
</evidence>
<dbReference type="Gene3D" id="3.90.190.20">
    <property type="entry name" value="Mur ligase, C-terminal domain"/>
    <property type="match status" value="1"/>
</dbReference>
<dbReference type="Pfam" id="PF02875">
    <property type="entry name" value="Mur_ligase_C"/>
    <property type="match status" value="1"/>
</dbReference>
<dbReference type="GO" id="GO:0016881">
    <property type="term" value="F:acid-amino acid ligase activity"/>
    <property type="evidence" value="ECO:0007669"/>
    <property type="project" value="InterPro"/>
</dbReference>
<reference evidence="6 7" key="1">
    <citation type="journal article" date="2015" name="Nature">
        <title>rRNA introns, odd ribosomes, and small enigmatic genomes across a large radiation of phyla.</title>
        <authorList>
            <person name="Brown C.T."/>
            <person name="Hug L.A."/>
            <person name="Thomas B.C."/>
            <person name="Sharon I."/>
            <person name="Castelle C.J."/>
            <person name="Singh A."/>
            <person name="Wilkins M.J."/>
            <person name="Williams K.H."/>
            <person name="Banfield J.F."/>
        </authorList>
    </citation>
    <scope>NUCLEOTIDE SEQUENCE [LARGE SCALE GENOMIC DNA]</scope>
</reference>
<gene>
    <name evidence="6" type="ORF">UU38_C0003G0006</name>
</gene>
<dbReference type="Gene3D" id="3.40.1190.10">
    <property type="entry name" value="Mur-like, catalytic domain"/>
    <property type="match status" value="1"/>
</dbReference>
<evidence type="ECO:0000259" key="4">
    <source>
        <dbReference type="Pfam" id="PF02875"/>
    </source>
</evidence>
<proteinExistence type="predicted"/>
<dbReference type="PANTHER" id="PTHR43024">
    <property type="entry name" value="UDP-N-ACETYLMURAMOYL-TRIPEPTIDE--D-ALANYL-D-ALANINE LIGASE"/>
    <property type="match status" value="1"/>
</dbReference>
<feature type="domain" description="Mur ligase central" evidence="5">
    <location>
        <begin position="108"/>
        <end position="214"/>
    </location>
</feature>
<evidence type="ECO:0000256" key="1">
    <source>
        <dbReference type="ARBA" id="ARBA00022598"/>
    </source>
</evidence>
<organism evidence="6 7">
    <name type="scientific">Candidatus Wolfebacteria bacterium GW2011_GWB1_41_12</name>
    <dbReference type="NCBI Taxonomy" id="1619006"/>
    <lineage>
        <taxon>Bacteria</taxon>
        <taxon>Candidatus Wolfeibacteriota</taxon>
    </lineage>
</organism>
<evidence type="ECO:0000259" key="5">
    <source>
        <dbReference type="Pfam" id="PF08245"/>
    </source>
</evidence>
<evidence type="ECO:0000256" key="3">
    <source>
        <dbReference type="ARBA" id="ARBA00022840"/>
    </source>
</evidence>
<comment type="caution">
    <text evidence="6">The sequence shown here is derived from an EMBL/GenBank/DDBJ whole genome shotgun (WGS) entry which is preliminary data.</text>
</comment>
<feature type="domain" description="Mur ligase C-terminal" evidence="4">
    <location>
        <begin position="278"/>
        <end position="402"/>
    </location>
</feature>
<evidence type="ECO:0000313" key="7">
    <source>
        <dbReference type="Proteomes" id="UP000033918"/>
    </source>
</evidence>
<dbReference type="GO" id="GO:0005524">
    <property type="term" value="F:ATP binding"/>
    <property type="evidence" value="ECO:0007669"/>
    <property type="project" value="UniProtKB-KW"/>
</dbReference>
<protein>
    <submittedName>
        <fullName evidence="6">UDP-N-acetylmuramoyl-tripeptide-D-alanyl-D-alanine ligase</fullName>
    </submittedName>
</protein>
<keyword evidence="2" id="KW-0547">Nucleotide-binding</keyword>
<dbReference type="Pfam" id="PF08245">
    <property type="entry name" value="Mur_ligase_M"/>
    <property type="match status" value="1"/>
</dbReference>
<accession>A0A0G0WWE5</accession>
<keyword evidence="1 6" id="KW-0436">Ligase</keyword>
<dbReference type="InterPro" id="IPR051046">
    <property type="entry name" value="MurCDEF_CellWall_CoF430Synth"/>
</dbReference>
<dbReference type="SUPFAM" id="SSF53244">
    <property type="entry name" value="MurD-like peptide ligases, peptide-binding domain"/>
    <property type="match status" value="1"/>
</dbReference>
<dbReference type="InterPro" id="IPR013221">
    <property type="entry name" value="Mur_ligase_cen"/>
</dbReference>
<keyword evidence="3" id="KW-0067">ATP-binding</keyword>
<name>A0A0G0WWE5_9BACT</name>
<dbReference type="InterPro" id="IPR036565">
    <property type="entry name" value="Mur-like_cat_sf"/>
</dbReference>
<dbReference type="InterPro" id="IPR004101">
    <property type="entry name" value="Mur_ligase_C"/>
</dbReference>
<dbReference type="InterPro" id="IPR036615">
    <property type="entry name" value="Mur_ligase_C_dom_sf"/>
</dbReference>
<dbReference type="Proteomes" id="UP000033918">
    <property type="component" value="Unassembled WGS sequence"/>
</dbReference>
<evidence type="ECO:0000256" key="2">
    <source>
        <dbReference type="ARBA" id="ARBA00022741"/>
    </source>
</evidence>
<dbReference type="EMBL" id="LCAK01000003">
    <property type="protein sequence ID" value="KKR88755.1"/>
    <property type="molecule type" value="Genomic_DNA"/>
</dbReference>
<dbReference type="PANTHER" id="PTHR43024:SF1">
    <property type="entry name" value="UDP-N-ACETYLMURAMOYL-TRIPEPTIDE--D-ALANYL-D-ALANINE LIGASE"/>
    <property type="match status" value="1"/>
</dbReference>
<dbReference type="SUPFAM" id="SSF53623">
    <property type="entry name" value="MurD-like peptide ligases, catalytic domain"/>
    <property type="match status" value="1"/>
</dbReference>